<proteinExistence type="predicted"/>
<dbReference type="AlphaFoldDB" id="A0A6S9I9Q4"/>
<feature type="transmembrane region" description="Helical" evidence="2">
    <location>
        <begin position="62"/>
        <end position="83"/>
    </location>
</feature>
<feature type="region of interest" description="Disordered" evidence="1">
    <location>
        <begin position="142"/>
        <end position="164"/>
    </location>
</feature>
<accession>A0A6S9I9Q4</accession>
<reference evidence="3" key="1">
    <citation type="submission" date="2021-01" db="EMBL/GenBank/DDBJ databases">
        <authorList>
            <person name="Corre E."/>
            <person name="Pelletier E."/>
            <person name="Niang G."/>
            <person name="Scheremetjew M."/>
            <person name="Finn R."/>
            <person name="Kale V."/>
            <person name="Holt S."/>
            <person name="Cochrane G."/>
            <person name="Meng A."/>
            <person name="Brown T."/>
            <person name="Cohen L."/>
        </authorList>
    </citation>
    <scope>NUCLEOTIDE SEQUENCE</scope>
    <source>
        <strain evidence="3">GSO104</strain>
    </source>
</reference>
<evidence type="ECO:0000256" key="1">
    <source>
        <dbReference type="SAM" id="MobiDB-lite"/>
    </source>
</evidence>
<evidence type="ECO:0000256" key="2">
    <source>
        <dbReference type="SAM" id="Phobius"/>
    </source>
</evidence>
<dbReference type="EMBL" id="HBNS01013269">
    <property type="protein sequence ID" value="CAE4599191.1"/>
    <property type="molecule type" value="Transcribed_RNA"/>
</dbReference>
<protein>
    <submittedName>
        <fullName evidence="3">Uncharacterized protein</fullName>
    </submittedName>
</protein>
<keyword evidence="2" id="KW-0472">Membrane</keyword>
<gene>
    <name evidence="3" type="ORF">DBRI00130_LOCUS10705</name>
</gene>
<evidence type="ECO:0000313" key="3">
    <source>
        <dbReference type="EMBL" id="CAE4599191.1"/>
    </source>
</evidence>
<organism evidence="3">
    <name type="scientific">Ditylum brightwellii</name>
    <dbReference type="NCBI Taxonomy" id="49249"/>
    <lineage>
        <taxon>Eukaryota</taxon>
        <taxon>Sar</taxon>
        <taxon>Stramenopiles</taxon>
        <taxon>Ochrophyta</taxon>
        <taxon>Bacillariophyta</taxon>
        <taxon>Mediophyceae</taxon>
        <taxon>Lithodesmiophycidae</taxon>
        <taxon>Lithodesmiales</taxon>
        <taxon>Lithodesmiaceae</taxon>
        <taxon>Ditylum</taxon>
    </lineage>
</organism>
<keyword evidence="2" id="KW-0812">Transmembrane</keyword>
<keyword evidence="2" id="KW-1133">Transmembrane helix</keyword>
<sequence>MTFKRTPGTASDGSYLFVTIPDDDDDLASLSVPTTEQLLQRRRAWRQRDMHRRFVRERSNRACYLSGSIIILTLILAGVLHPWHKQTKEQHHRFMRKSSGPGPEAKVHDMTLNEITEEIAPGFNEDSREEGEDRVQFLIDEENLLDPYQGPSQDAPSTDEIDPDYQMLRGVNLDIRNRKPEESGET</sequence>
<name>A0A6S9I9Q4_9STRA</name>